<evidence type="ECO:0000313" key="2">
    <source>
        <dbReference type="Proteomes" id="UP000464378"/>
    </source>
</evidence>
<dbReference type="AlphaFoldDB" id="A0A6C2YQK8"/>
<dbReference type="EMBL" id="LR586016">
    <property type="protein sequence ID" value="VIP03766.1"/>
    <property type="molecule type" value="Genomic_DNA"/>
</dbReference>
<dbReference type="KEGG" id="tim:GMBLW1_01940"/>
<organism evidence="1">
    <name type="scientific">Tuwongella immobilis</name>
    <dbReference type="NCBI Taxonomy" id="692036"/>
    <lineage>
        <taxon>Bacteria</taxon>
        <taxon>Pseudomonadati</taxon>
        <taxon>Planctomycetota</taxon>
        <taxon>Planctomycetia</taxon>
        <taxon>Gemmatales</taxon>
        <taxon>Gemmataceae</taxon>
        <taxon>Tuwongella</taxon>
    </lineage>
</organism>
<name>A0A6C2YQK8_9BACT</name>
<dbReference type="Proteomes" id="UP000464378">
    <property type="component" value="Chromosome"/>
</dbReference>
<dbReference type="EMBL" id="LR593887">
    <property type="protein sequence ID" value="VTS04900.1"/>
    <property type="molecule type" value="Genomic_DNA"/>
</dbReference>
<sequence>MASIIGDRGRFAIEYALYDRPRPFGSVRLWIADLWIGDFGQTAYLDYFCRKLYFLHSKRVLRTKLAFVTQPSADQLVELSSIGNWSFGEAFDGFNLLYFAVAGDRCLSFRWEMADWLRETHPDYPGGVRVGKIDFNTYDEVVTPFLSHIFTSTVGWDELAPDL</sequence>
<gene>
    <name evidence="1" type="ORF">GMBLW1_01940</name>
</gene>
<evidence type="ECO:0000313" key="1">
    <source>
        <dbReference type="EMBL" id="VIP03766.1"/>
    </source>
</evidence>
<protein>
    <submittedName>
        <fullName evidence="1">Uncharacterized protein</fullName>
    </submittedName>
</protein>
<reference evidence="1" key="1">
    <citation type="submission" date="2019-04" db="EMBL/GenBank/DDBJ databases">
        <authorList>
            <consortium name="Science for Life Laboratories"/>
        </authorList>
    </citation>
    <scope>NUCLEOTIDE SEQUENCE</scope>
    <source>
        <strain evidence="1">MBLW1</strain>
    </source>
</reference>
<proteinExistence type="predicted"/>
<keyword evidence="2" id="KW-1185">Reference proteome</keyword>
<dbReference type="RefSeq" id="WP_162658921.1">
    <property type="nucleotide sequence ID" value="NZ_LR593887.1"/>
</dbReference>
<accession>A0A6C2YQK8</accession>
<dbReference type="InParanoid" id="A0A6C2YQK8"/>